<evidence type="ECO:0000256" key="1">
    <source>
        <dbReference type="SAM" id="Phobius"/>
    </source>
</evidence>
<dbReference type="AlphaFoldDB" id="A0A7D5TD53"/>
<dbReference type="OrthoDB" id="241402at2157"/>
<evidence type="ECO:0000313" key="2">
    <source>
        <dbReference type="EMBL" id="QLH77856.1"/>
    </source>
</evidence>
<name>A0A7D5TD53_9EURY</name>
<accession>A0A7D5TD53</accession>
<organism evidence="2 3">
    <name type="scientific">Halosimplex rubrum</name>
    <dbReference type="NCBI Taxonomy" id="869889"/>
    <lineage>
        <taxon>Archaea</taxon>
        <taxon>Methanobacteriati</taxon>
        <taxon>Methanobacteriota</taxon>
        <taxon>Stenosarchaea group</taxon>
        <taxon>Halobacteria</taxon>
        <taxon>Halobacteriales</taxon>
        <taxon>Haloarculaceae</taxon>
        <taxon>Halosimplex</taxon>
    </lineage>
</organism>
<reference evidence="2 3" key="1">
    <citation type="submission" date="2020-07" db="EMBL/GenBank/DDBJ databases">
        <title>Halosimplex pelagicum sp. nov. and Halosimplex rubrum sp. nov., isolated from salted brown alga Laminaria, and emended description of the genus Halosimplex.</title>
        <authorList>
            <person name="Cui H."/>
        </authorList>
    </citation>
    <scope>NUCLEOTIDE SEQUENCE [LARGE SCALE GENOMIC DNA]</scope>
    <source>
        <strain evidence="2 3">R27</strain>
    </source>
</reference>
<keyword evidence="1" id="KW-0812">Transmembrane</keyword>
<dbReference type="KEGG" id="hrr:HZS55_11350"/>
<keyword evidence="3" id="KW-1185">Reference proteome</keyword>
<protein>
    <submittedName>
        <fullName evidence="2">Uncharacterized protein</fullName>
    </submittedName>
</protein>
<keyword evidence="1" id="KW-0472">Membrane</keyword>
<evidence type="ECO:0000313" key="3">
    <source>
        <dbReference type="Proteomes" id="UP000509667"/>
    </source>
</evidence>
<feature type="transmembrane region" description="Helical" evidence="1">
    <location>
        <begin position="35"/>
        <end position="53"/>
    </location>
</feature>
<feature type="transmembrane region" description="Helical" evidence="1">
    <location>
        <begin position="9"/>
        <end position="29"/>
    </location>
</feature>
<sequence length="61" mass="5917">MTETDTRKVAFGVVLLAISTVLIFGPGALDVAVPVVAIAAGSLGLAAGALLVGTSDPGRPV</sequence>
<dbReference type="Proteomes" id="UP000509667">
    <property type="component" value="Chromosome"/>
</dbReference>
<gene>
    <name evidence="2" type="ORF">HZS55_11350</name>
</gene>
<keyword evidence="1" id="KW-1133">Transmembrane helix</keyword>
<dbReference type="GeneID" id="56078467"/>
<proteinExistence type="predicted"/>
<dbReference type="RefSeq" id="WP_179907771.1">
    <property type="nucleotide sequence ID" value="NZ_CP058910.1"/>
</dbReference>
<dbReference type="EMBL" id="CP058910">
    <property type="protein sequence ID" value="QLH77856.1"/>
    <property type="molecule type" value="Genomic_DNA"/>
</dbReference>